<gene>
    <name evidence="16" type="primary">MRI1</name>
    <name evidence="19" type="ORF">CA3LBN_000557</name>
</gene>
<evidence type="ECO:0000256" key="1">
    <source>
        <dbReference type="ARBA" id="ARBA00004585"/>
    </source>
</evidence>
<dbReference type="InterPro" id="IPR000649">
    <property type="entry name" value="IF-2B-related"/>
</dbReference>
<proteinExistence type="inferred from homology"/>
<dbReference type="EMBL" id="CP076661">
    <property type="protein sequence ID" value="QWU86339.1"/>
    <property type="molecule type" value="Genomic_DNA"/>
</dbReference>
<dbReference type="NCBIfam" id="NF004326">
    <property type="entry name" value="PRK05720.1"/>
    <property type="match status" value="1"/>
</dbReference>
<keyword evidence="16" id="KW-0539">Nucleus</keyword>
<dbReference type="InterPro" id="IPR001841">
    <property type="entry name" value="Znf_RING"/>
</dbReference>
<keyword evidence="8" id="KW-0863">Zinc-finger</keyword>
<feature type="domain" description="RING-type" evidence="18">
    <location>
        <begin position="337"/>
        <end position="430"/>
    </location>
</feature>
<evidence type="ECO:0000256" key="16">
    <source>
        <dbReference type="HAMAP-Rule" id="MF_03119"/>
    </source>
</evidence>
<protein>
    <recommendedName>
        <fullName evidence="16">Methylthioribose-1-phosphate isomerase</fullName>
        <shortName evidence="16">M1Pi</shortName>
        <shortName evidence="16">MTR-1-P isomerase</shortName>
        <ecNumber evidence="16">5.3.1.23</ecNumber>
    </recommendedName>
    <alternativeName>
        <fullName evidence="16">S-methyl-5-thioribose-1-phosphate isomerase</fullName>
    </alternativeName>
    <alternativeName>
        <fullName evidence="16">Translation initiation factor eIF-2B subunit alpha/beta/delta-like protein</fullName>
    </alternativeName>
</protein>
<evidence type="ECO:0000256" key="4">
    <source>
        <dbReference type="ARBA" id="ARBA00022448"/>
    </source>
</evidence>
<dbReference type="InterPro" id="IPR042529">
    <property type="entry name" value="IF_2B-like_C"/>
</dbReference>
<evidence type="ECO:0000256" key="3">
    <source>
        <dbReference type="ARBA" id="ARBA00008704"/>
    </source>
</evidence>
<dbReference type="Gene3D" id="3.30.40.10">
    <property type="entry name" value="Zinc/RING finger domain, C3HC4 (zinc finger)"/>
    <property type="match status" value="1"/>
</dbReference>
<keyword evidence="10" id="KW-0653">Protein transport</keyword>
<comment type="function">
    <text evidence="16">Catalyzes the interconversion of methylthioribose-1-phosphate (MTR-1-P) into methylthioribulose-1-phosphate (MTRu-1-P).</text>
</comment>
<feature type="compositionally biased region" description="Basic and acidic residues" evidence="17">
    <location>
        <begin position="406"/>
        <end position="425"/>
    </location>
</feature>
<keyword evidence="20" id="KW-1185">Reference proteome</keyword>
<evidence type="ECO:0000256" key="2">
    <source>
        <dbReference type="ARBA" id="ARBA00004906"/>
    </source>
</evidence>
<comment type="catalytic activity">
    <reaction evidence="16">
        <text>5-(methylsulfanyl)-alpha-D-ribose 1-phosphate = 5-(methylsulfanyl)-D-ribulose 1-phosphate</text>
        <dbReference type="Rhea" id="RHEA:19989"/>
        <dbReference type="ChEBI" id="CHEBI:58533"/>
        <dbReference type="ChEBI" id="CHEBI:58548"/>
        <dbReference type="EC" id="5.3.1.23"/>
    </reaction>
</comment>
<dbReference type="InterPro" id="IPR005251">
    <property type="entry name" value="IF-M1Pi"/>
</dbReference>
<comment type="similarity">
    <text evidence="16">Belongs to the eIF-2B alpha/beta/delta subunits family. MtnA subfamily.</text>
</comment>
<keyword evidence="9" id="KW-0862">Zinc</keyword>
<dbReference type="InterPro" id="IPR006845">
    <property type="entry name" value="Pex_N"/>
</dbReference>
<sequence length="836" mass="94271">MEYYSSLDASQLDRETPTLFELISANQLESLLSPSLRYILVHYAQRYPGYLLKVTNNFDELNLALRTFIEWYFFKYWQGSFTENFYGLKRVSQTPLSDQKYNSSRLTQLAPSMIEERRKLSNYQMWVSIFEITGVSYLSEKCNYTYEILYSKYITGQLNESAAADESERRKIWIKRKFVEIYPYIQSVWRAGNLVTTLLYLSGNSKSASLLTFLFKINFSRLSQYDYQKNQPALKAPKDHLPNRVAPPSVLEKLVTLTKYITSPSWKAVRFVLGTFFPLAIFTLKFLEWWNNSDFAQKVAKSQGNALEGSIPTPASLDKFKLFRAKPKKIYKSGSTCPLCKQEISNPAIIETGYVFCYTCIYNYLTESHKHVKKRKAEESDSESESDVDEDEDEEGEDETQEKEEDVDKSRSEKSTEQADIEKGGRCPITGPLIQMSQQTLEAIVYDKNSDSLKILDQLILPYKTHYIDIESIDDAFQAIKLMQVRGAPAIAIVGAFAVAVDVQRSLQANEKRTVAELVTKIDYLVTSRPTAVNLSNALNEIKQLLRSSFKDSEVVNEAVFDVIKKYSVALHEGDLDNNYKIGDNGVKYITETLKKQNFQGPFSIVTVCNTGSLATSGHGTALGIIRSVHAQLTKEAGNDFWFEHAYPLETRPYNQGARLTTYELDYEKIPFTLICDNMVTSLISSLSKKKAVKSSTAPVKFIIVGADRVVKNGDSANKIGTFQLAAIANYFNSTSSNEQDKIKFIVAAPNTTVDHNTATGDDIVIEERPPHELTTLEGPLVSKDGTIGEKTVVGIATPGISVWNPAFDVAPHELIDAIVTEDYPVHEKHNGEFSL</sequence>
<dbReference type="InterPro" id="IPR013083">
    <property type="entry name" value="Znf_RING/FYVE/PHD"/>
</dbReference>
<keyword evidence="5 16" id="KW-0028">Amino-acid biosynthesis</keyword>
<dbReference type="PANTHER" id="PTHR43475:SF1">
    <property type="entry name" value="METHYLTHIORIBOSE-1-PHOSPHATE ISOMERASE"/>
    <property type="match status" value="1"/>
</dbReference>
<dbReference type="InterPro" id="IPR027363">
    <property type="entry name" value="M1Pi_N"/>
</dbReference>
<dbReference type="Pfam" id="PF01008">
    <property type="entry name" value="IF-2B"/>
    <property type="match status" value="1"/>
</dbReference>
<dbReference type="NCBIfam" id="TIGR00524">
    <property type="entry name" value="eIF-2B_rel"/>
    <property type="match status" value="1"/>
</dbReference>
<organism evidence="19 20">
    <name type="scientific">Candidozyma haemuli</name>
    <dbReference type="NCBI Taxonomy" id="45357"/>
    <lineage>
        <taxon>Eukaryota</taxon>
        <taxon>Fungi</taxon>
        <taxon>Dikarya</taxon>
        <taxon>Ascomycota</taxon>
        <taxon>Saccharomycotina</taxon>
        <taxon>Pichiomycetes</taxon>
        <taxon>Metschnikowiaceae</taxon>
        <taxon>Candidozyma</taxon>
    </lineage>
</organism>
<keyword evidence="13" id="KW-0576">Peroxisome</keyword>
<keyword evidence="16" id="KW-0963">Cytoplasm</keyword>
<keyword evidence="14 16" id="KW-0486">Methionine biosynthesis</keyword>
<evidence type="ECO:0000256" key="17">
    <source>
        <dbReference type="SAM" id="MobiDB-lite"/>
    </source>
</evidence>
<evidence type="ECO:0000256" key="5">
    <source>
        <dbReference type="ARBA" id="ARBA00022605"/>
    </source>
</evidence>
<evidence type="ECO:0000256" key="8">
    <source>
        <dbReference type="ARBA" id="ARBA00022771"/>
    </source>
</evidence>
<evidence type="ECO:0000256" key="13">
    <source>
        <dbReference type="ARBA" id="ARBA00023140"/>
    </source>
</evidence>
<keyword evidence="6" id="KW-0812">Transmembrane</keyword>
<feature type="site" description="Transition state stabilizer" evidence="16">
    <location>
        <position position="609"/>
    </location>
</feature>
<feature type="region of interest" description="Disordered" evidence="17">
    <location>
        <begin position="373"/>
        <end position="430"/>
    </location>
</feature>
<keyword evidence="4" id="KW-0813">Transport</keyword>
<dbReference type="HAMAP" id="MF_01678">
    <property type="entry name" value="Salvage_MtnA"/>
    <property type="match status" value="1"/>
</dbReference>
<dbReference type="SMART" id="SM00184">
    <property type="entry name" value="RING"/>
    <property type="match status" value="1"/>
</dbReference>
<dbReference type="Proteomes" id="UP000825434">
    <property type="component" value="Chromosome 1"/>
</dbReference>
<feature type="compositionally biased region" description="Acidic residues" evidence="17">
    <location>
        <begin position="380"/>
        <end position="405"/>
    </location>
</feature>
<keyword evidence="15 16" id="KW-0413">Isomerase</keyword>
<evidence type="ECO:0000256" key="11">
    <source>
        <dbReference type="ARBA" id="ARBA00022989"/>
    </source>
</evidence>
<accession>A0ABX8I005</accession>
<evidence type="ECO:0000256" key="9">
    <source>
        <dbReference type="ARBA" id="ARBA00022833"/>
    </source>
</evidence>
<dbReference type="PANTHER" id="PTHR43475">
    <property type="entry name" value="METHYLTHIORIBOSE-1-PHOSPHATE ISOMERASE"/>
    <property type="match status" value="1"/>
</dbReference>
<evidence type="ECO:0000259" key="18">
    <source>
        <dbReference type="SMART" id="SM00184"/>
    </source>
</evidence>
<evidence type="ECO:0000313" key="19">
    <source>
        <dbReference type="EMBL" id="QWU86339.1"/>
    </source>
</evidence>
<dbReference type="Gene3D" id="1.20.120.420">
    <property type="entry name" value="translation initiation factor eif-2b, domain 1"/>
    <property type="match status" value="1"/>
</dbReference>
<dbReference type="Pfam" id="PF04757">
    <property type="entry name" value="Pex2_Pex12"/>
    <property type="match status" value="1"/>
</dbReference>
<keyword evidence="12" id="KW-0472">Membrane</keyword>
<dbReference type="InterPro" id="IPR037171">
    <property type="entry name" value="NagB/RpiA_transferase-like"/>
</dbReference>
<evidence type="ECO:0000256" key="12">
    <source>
        <dbReference type="ARBA" id="ARBA00023136"/>
    </source>
</evidence>
<reference evidence="19 20" key="1">
    <citation type="submission" date="2021-06" db="EMBL/GenBank/DDBJ databases">
        <title>Candida outbreak in Lebanon.</title>
        <authorList>
            <person name="Finianos M."/>
        </authorList>
    </citation>
    <scope>NUCLEOTIDE SEQUENCE [LARGE SCALE GENOMIC DNA]</scope>
    <source>
        <strain evidence="19">CA3LBN</strain>
    </source>
</reference>
<comment type="similarity">
    <text evidence="3">Belongs to the pex2/pex10/pex12 family.</text>
</comment>
<keyword evidence="7" id="KW-0479">Metal-binding</keyword>
<evidence type="ECO:0000256" key="14">
    <source>
        <dbReference type="ARBA" id="ARBA00023167"/>
    </source>
</evidence>
<evidence type="ECO:0000256" key="6">
    <source>
        <dbReference type="ARBA" id="ARBA00022692"/>
    </source>
</evidence>
<feature type="active site" description="Proton donor" evidence="16">
    <location>
        <position position="708"/>
    </location>
</feature>
<name>A0ABX8I005_9ASCO</name>
<evidence type="ECO:0000256" key="7">
    <source>
        <dbReference type="ARBA" id="ARBA00022723"/>
    </source>
</evidence>
<evidence type="ECO:0000256" key="15">
    <source>
        <dbReference type="ARBA" id="ARBA00023235"/>
    </source>
</evidence>
<dbReference type="InterPro" id="IPR011559">
    <property type="entry name" value="Initiation_fac_2B_a/b/d"/>
</dbReference>
<dbReference type="Gene3D" id="3.40.50.10470">
    <property type="entry name" value="Translation initiation factor eif-2b, domain 2"/>
    <property type="match status" value="1"/>
</dbReference>
<dbReference type="EC" id="5.3.1.23" evidence="16"/>
<dbReference type="SUPFAM" id="SSF100950">
    <property type="entry name" value="NagB/RpiA/CoA transferase-like"/>
    <property type="match status" value="1"/>
</dbReference>
<comment type="pathway">
    <text evidence="16">Amino-acid biosynthesis; L-methionine biosynthesis via salvage pathway; L-methionine from S-methyl-5-thio-alpha-D-ribose 1-phosphate: step 1/6.</text>
</comment>
<dbReference type="SUPFAM" id="SSF57850">
    <property type="entry name" value="RING/U-box"/>
    <property type="match status" value="1"/>
</dbReference>
<comment type="pathway">
    <text evidence="2">Protein modification; protein ubiquitination.</text>
</comment>
<keyword evidence="11" id="KW-1133">Transmembrane helix</keyword>
<comment type="subcellular location">
    <subcellularLocation>
        <location evidence="16">Cytoplasm</location>
    </subcellularLocation>
    <subcellularLocation>
        <location evidence="16">Nucleus</location>
    </subcellularLocation>
    <subcellularLocation>
        <location evidence="1">Peroxisome membrane</location>
        <topology evidence="1">Multi-pass membrane protein</topology>
    </subcellularLocation>
</comment>
<dbReference type="NCBIfam" id="TIGR00512">
    <property type="entry name" value="salvage_mtnA"/>
    <property type="match status" value="1"/>
</dbReference>
<evidence type="ECO:0000313" key="20">
    <source>
        <dbReference type="Proteomes" id="UP000825434"/>
    </source>
</evidence>
<evidence type="ECO:0000256" key="10">
    <source>
        <dbReference type="ARBA" id="ARBA00022927"/>
    </source>
</evidence>